<name>A0A0F8Y085_9ZZZZ</name>
<feature type="region of interest" description="Disordered" evidence="1">
    <location>
        <begin position="69"/>
        <end position="140"/>
    </location>
</feature>
<protein>
    <submittedName>
        <fullName evidence="2">Uncharacterized protein</fullName>
    </submittedName>
</protein>
<accession>A0A0F8Y085</accession>
<feature type="compositionally biased region" description="Basic and acidic residues" evidence="1">
    <location>
        <begin position="121"/>
        <end position="132"/>
    </location>
</feature>
<evidence type="ECO:0000313" key="2">
    <source>
        <dbReference type="EMBL" id="KKK41781.1"/>
    </source>
</evidence>
<evidence type="ECO:0000256" key="1">
    <source>
        <dbReference type="SAM" id="MobiDB-lite"/>
    </source>
</evidence>
<organism evidence="2">
    <name type="scientific">marine sediment metagenome</name>
    <dbReference type="NCBI Taxonomy" id="412755"/>
    <lineage>
        <taxon>unclassified sequences</taxon>
        <taxon>metagenomes</taxon>
        <taxon>ecological metagenomes</taxon>
    </lineage>
</organism>
<comment type="caution">
    <text evidence="2">The sequence shown here is derived from an EMBL/GenBank/DDBJ whole genome shotgun (WGS) entry which is preliminary data.</text>
</comment>
<dbReference type="AlphaFoldDB" id="A0A0F8Y085"/>
<feature type="compositionally biased region" description="Acidic residues" evidence="1">
    <location>
        <begin position="107"/>
        <end position="117"/>
    </location>
</feature>
<sequence>MNEKELKEEIERLKLKNRTGIYTERIRVKQGQLKTLQERNAEVKQAIEDKNLPTDNFKIIISPICPDLSYDDSSHSSHSSHPLINNKNSVTNGDESPKNVTKKRDENDENDECDDGIEVGLDTKEDNSKGEGKWMTNQKDSARDVGKDFLLQVSSIW</sequence>
<proteinExistence type="predicted"/>
<dbReference type="EMBL" id="LAZR01070370">
    <property type="protein sequence ID" value="KKK41781.1"/>
    <property type="molecule type" value="Genomic_DNA"/>
</dbReference>
<reference evidence="2" key="1">
    <citation type="journal article" date="2015" name="Nature">
        <title>Complex archaea that bridge the gap between prokaryotes and eukaryotes.</title>
        <authorList>
            <person name="Spang A."/>
            <person name="Saw J.H."/>
            <person name="Jorgensen S.L."/>
            <person name="Zaremba-Niedzwiedzka K."/>
            <person name="Martijn J."/>
            <person name="Lind A.E."/>
            <person name="van Eijk R."/>
            <person name="Schleper C."/>
            <person name="Guy L."/>
            <person name="Ettema T.J."/>
        </authorList>
    </citation>
    <scope>NUCLEOTIDE SEQUENCE</scope>
</reference>
<gene>
    <name evidence="2" type="ORF">LCGC14_2510870</name>
</gene>
<feature type="compositionally biased region" description="Polar residues" evidence="1">
    <location>
        <begin position="82"/>
        <end position="94"/>
    </location>
</feature>